<evidence type="ECO:0000256" key="7">
    <source>
        <dbReference type="ARBA" id="ARBA00022777"/>
    </source>
</evidence>
<evidence type="ECO:0000256" key="10">
    <source>
        <dbReference type="ARBA" id="ARBA00022977"/>
    </source>
</evidence>
<dbReference type="UniPathway" id="UPA00060">
    <property type="reaction ID" value="UER00139"/>
</dbReference>
<reference evidence="13" key="1">
    <citation type="submission" date="2011-12" db="EMBL/GenBank/DDBJ databases">
        <title>Complete sequence of Methanoregula formicicum SMSP.</title>
        <authorList>
            <person name="Lucas S."/>
            <person name="Han J."/>
            <person name="Lapidus A."/>
            <person name="Cheng J.-F."/>
            <person name="Goodwin L."/>
            <person name="Pitluck S."/>
            <person name="Peters L."/>
            <person name="Ovchinnikova G."/>
            <person name="Teshima H."/>
            <person name="Detter J.C."/>
            <person name="Han C."/>
            <person name="Tapia R."/>
            <person name="Land M."/>
            <person name="Hauser L."/>
            <person name="Kyrpides N."/>
            <person name="Ivanova N."/>
            <person name="Pagani I."/>
            <person name="Imachi H."/>
            <person name="Tamaki H."/>
            <person name="Sekiguchi Y."/>
            <person name="Kamagata Y."/>
            <person name="Cadillo-Quiroz H."/>
            <person name="Zinder S."/>
            <person name="Liu W.-T."/>
            <person name="Woyke T."/>
        </authorList>
    </citation>
    <scope>NUCLEOTIDE SEQUENCE [LARGE SCALE GENOMIC DNA]</scope>
    <source>
        <strain evidence="13">DSM 22288 / NBRC 105244 / SMSP</strain>
    </source>
</reference>
<dbReference type="GO" id="GO:0009228">
    <property type="term" value="P:thiamine biosynthetic process"/>
    <property type="evidence" value="ECO:0007669"/>
    <property type="project" value="UniProtKB-KW"/>
</dbReference>
<comment type="cofactor">
    <cofactor evidence="2 11">
        <name>Mg(2+)</name>
        <dbReference type="ChEBI" id="CHEBI:18420"/>
    </cofactor>
</comment>
<dbReference type="GO" id="GO:0009229">
    <property type="term" value="P:thiamine diphosphate biosynthetic process"/>
    <property type="evidence" value="ECO:0007669"/>
    <property type="project" value="UniProtKB-UniRule"/>
</dbReference>
<evidence type="ECO:0000256" key="1">
    <source>
        <dbReference type="ARBA" id="ARBA00001771"/>
    </source>
</evidence>
<reference evidence="12 13" key="2">
    <citation type="journal article" date="2014" name="Genome Announc.">
        <title>Complete Genome Sequence of Methanoregula formicica SMSPT, a Mesophilic Hydrogenotrophic Methanogen Isolated from a Methanogenic Upflow Anaerobic Sludge Blanket Reactor.</title>
        <authorList>
            <person name="Yamamoto K."/>
            <person name="Tamaki H."/>
            <person name="Cadillo-Quiroz H."/>
            <person name="Imachi H."/>
            <person name="Kyrpides N."/>
            <person name="Woyke T."/>
            <person name="Goodwin L."/>
            <person name="Zinder S.H."/>
            <person name="Kamagata Y."/>
            <person name="Liu W.T."/>
        </authorList>
    </citation>
    <scope>NUCLEOTIDE SEQUENCE [LARGE SCALE GENOMIC DNA]</scope>
    <source>
        <strain evidence="13">DSM 22288 / NBRC 105244 / SMSP</strain>
    </source>
</reference>
<evidence type="ECO:0000313" key="12">
    <source>
        <dbReference type="EMBL" id="AGB02013.1"/>
    </source>
</evidence>
<evidence type="ECO:0000313" key="13">
    <source>
        <dbReference type="Proteomes" id="UP000010824"/>
    </source>
</evidence>
<dbReference type="PIRSF" id="PIRSF000513">
    <property type="entry name" value="Thz_kinase"/>
    <property type="match status" value="1"/>
</dbReference>
<dbReference type="HOGENOM" id="CLU_019943_0_1_2"/>
<evidence type="ECO:0000256" key="3">
    <source>
        <dbReference type="ARBA" id="ARBA00004868"/>
    </source>
</evidence>
<keyword evidence="7 11" id="KW-0418">Kinase</keyword>
<keyword evidence="13" id="KW-1185">Reference proteome</keyword>
<keyword evidence="4 11" id="KW-0808">Transferase</keyword>
<feature type="binding site" evidence="11">
    <location>
        <position position="121"/>
    </location>
    <ligand>
        <name>ATP</name>
        <dbReference type="ChEBI" id="CHEBI:30616"/>
    </ligand>
</feature>
<comment type="similarity">
    <text evidence="11">Belongs to the Thz kinase family.</text>
</comment>
<dbReference type="KEGG" id="mfo:Metfor_0959"/>
<evidence type="ECO:0000256" key="5">
    <source>
        <dbReference type="ARBA" id="ARBA00022723"/>
    </source>
</evidence>
<organism evidence="12 13">
    <name type="scientific">Methanoregula formicica (strain DSM 22288 / NBRC 105244 / SMSP)</name>
    <dbReference type="NCBI Taxonomy" id="593750"/>
    <lineage>
        <taxon>Archaea</taxon>
        <taxon>Methanobacteriati</taxon>
        <taxon>Methanobacteriota</taxon>
        <taxon>Stenosarchaea group</taxon>
        <taxon>Methanomicrobia</taxon>
        <taxon>Methanomicrobiales</taxon>
        <taxon>Methanoregulaceae</taxon>
        <taxon>Methanoregula</taxon>
    </lineage>
</organism>
<sequence length="266" mass="27488">MKKQQIADIFSRVREKRPLVHHITNYVTVNDCANITLCAGGAPVMADAVEEAVEMAAIANALVLNIGTLNRVQIESMELAGSMANEQKIPVILDPVGVGATQYRTKTAQRLMDRLDITVLKGNAGEIGVLAGAEANVRGVDSHGLSGDPVCIAQEYAEAAGLTVAISGATDVITDGKHTLLVENGHPMMGSISGTGCMAASVTGVFVAESKDPVLAAAAAFAAFGIAGERSAASARGPGSFKKGLFDELATLSPEDLARAARMKTV</sequence>
<dbReference type="CDD" id="cd01170">
    <property type="entry name" value="THZ_kinase"/>
    <property type="match status" value="1"/>
</dbReference>
<dbReference type="GO" id="GO:0005524">
    <property type="term" value="F:ATP binding"/>
    <property type="evidence" value="ECO:0007669"/>
    <property type="project" value="UniProtKB-UniRule"/>
</dbReference>
<gene>
    <name evidence="11" type="primary">thiM</name>
    <name evidence="12" type="ordered locus">Metfor_0959</name>
</gene>
<protein>
    <recommendedName>
        <fullName evidence="11">Hydroxyethylthiazole kinase</fullName>
        <ecNumber evidence="11">2.7.1.50</ecNumber>
    </recommendedName>
    <alternativeName>
        <fullName evidence="11">4-methyl-5-beta-hydroxyethylthiazole kinase</fullName>
        <shortName evidence="11">TH kinase</shortName>
        <shortName evidence="11">Thz kinase</shortName>
    </alternativeName>
</protein>
<dbReference type="RefSeq" id="WP_015284977.1">
    <property type="nucleotide sequence ID" value="NC_019943.1"/>
</dbReference>
<dbReference type="Proteomes" id="UP000010824">
    <property type="component" value="Chromosome"/>
</dbReference>
<keyword evidence="9 11" id="KW-0460">Magnesium</keyword>
<evidence type="ECO:0000256" key="8">
    <source>
        <dbReference type="ARBA" id="ARBA00022840"/>
    </source>
</evidence>
<dbReference type="PRINTS" id="PR01099">
    <property type="entry name" value="HYETHTZKNASE"/>
</dbReference>
<dbReference type="NCBIfam" id="TIGR00694">
    <property type="entry name" value="thiM"/>
    <property type="match status" value="1"/>
</dbReference>
<accession>L0HFB6</accession>
<dbReference type="Pfam" id="PF02110">
    <property type="entry name" value="HK"/>
    <property type="match status" value="1"/>
</dbReference>
<dbReference type="InParanoid" id="L0HFB6"/>
<dbReference type="GO" id="GO:0004417">
    <property type="term" value="F:hydroxyethylthiazole kinase activity"/>
    <property type="evidence" value="ECO:0007669"/>
    <property type="project" value="UniProtKB-UniRule"/>
</dbReference>
<dbReference type="InterPro" id="IPR029056">
    <property type="entry name" value="Ribokinase-like"/>
</dbReference>
<dbReference type="EC" id="2.7.1.50" evidence="11"/>
<feature type="binding site" evidence="11">
    <location>
        <position position="194"/>
    </location>
    <ligand>
        <name>substrate</name>
    </ligand>
</feature>
<keyword evidence="6 11" id="KW-0547">Nucleotide-binding</keyword>
<evidence type="ECO:0000256" key="9">
    <source>
        <dbReference type="ARBA" id="ARBA00022842"/>
    </source>
</evidence>
<comment type="pathway">
    <text evidence="3 11">Cofactor biosynthesis; thiamine diphosphate biosynthesis; 4-methyl-5-(2-phosphoethyl)-thiazole from 5-(2-hydroxyethyl)-4-methylthiazole: step 1/1.</text>
</comment>
<evidence type="ECO:0000256" key="2">
    <source>
        <dbReference type="ARBA" id="ARBA00001946"/>
    </source>
</evidence>
<dbReference type="GeneID" id="14310272"/>
<dbReference type="eggNOG" id="arCOG00019">
    <property type="taxonomic scope" value="Archaea"/>
</dbReference>
<name>L0HFB6_METFS</name>
<dbReference type="STRING" id="593750.Metfor_0959"/>
<dbReference type="InterPro" id="IPR000417">
    <property type="entry name" value="Hyethyz_kinase"/>
</dbReference>
<dbReference type="HAMAP" id="MF_00228">
    <property type="entry name" value="Thz_kinase"/>
    <property type="match status" value="1"/>
</dbReference>
<evidence type="ECO:0000256" key="4">
    <source>
        <dbReference type="ARBA" id="ARBA00022679"/>
    </source>
</evidence>
<dbReference type="OrthoDB" id="214286at2157"/>
<dbReference type="Gene3D" id="3.40.1190.20">
    <property type="match status" value="1"/>
</dbReference>
<comment type="function">
    <text evidence="11">Catalyzes the phosphorylation of the hydroxyl group of 4-methyl-5-beta-hydroxyethylthiazole (THZ).</text>
</comment>
<proteinExistence type="inferred from homology"/>
<dbReference type="NCBIfam" id="NF006830">
    <property type="entry name" value="PRK09355.1"/>
    <property type="match status" value="1"/>
</dbReference>
<comment type="catalytic activity">
    <reaction evidence="1 11">
        <text>5-(2-hydroxyethyl)-4-methylthiazole + ATP = 4-methyl-5-(2-phosphooxyethyl)-thiazole + ADP + H(+)</text>
        <dbReference type="Rhea" id="RHEA:24212"/>
        <dbReference type="ChEBI" id="CHEBI:15378"/>
        <dbReference type="ChEBI" id="CHEBI:17957"/>
        <dbReference type="ChEBI" id="CHEBI:30616"/>
        <dbReference type="ChEBI" id="CHEBI:58296"/>
        <dbReference type="ChEBI" id="CHEBI:456216"/>
        <dbReference type="EC" id="2.7.1.50"/>
    </reaction>
</comment>
<keyword evidence="5 11" id="KW-0479">Metal-binding</keyword>
<keyword evidence="8 11" id="KW-0067">ATP-binding</keyword>
<feature type="binding site" evidence="11">
    <location>
        <position position="167"/>
    </location>
    <ligand>
        <name>ATP</name>
        <dbReference type="ChEBI" id="CHEBI:30616"/>
    </ligand>
</feature>
<evidence type="ECO:0000256" key="6">
    <source>
        <dbReference type="ARBA" id="ARBA00022741"/>
    </source>
</evidence>
<dbReference type="AlphaFoldDB" id="L0HFB6"/>
<feature type="binding site" evidence="11">
    <location>
        <position position="45"/>
    </location>
    <ligand>
        <name>substrate</name>
    </ligand>
</feature>
<evidence type="ECO:0000256" key="11">
    <source>
        <dbReference type="HAMAP-Rule" id="MF_00228"/>
    </source>
</evidence>
<dbReference type="EMBL" id="CP003167">
    <property type="protein sequence ID" value="AGB02013.1"/>
    <property type="molecule type" value="Genomic_DNA"/>
</dbReference>
<dbReference type="SUPFAM" id="SSF53613">
    <property type="entry name" value="Ribokinase-like"/>
    <property type="match status" value="1"/>
</dbReference>
<keyword evidence="10 11" id="KW-0784">Thiamine biosynthesis</keyword>
<dbReference type="GO" id="GO:0000287">
    <property type="term" value="F:magnesium ion binding"/>
    <property type="evidence" value="ECO:0007669"/>
    <property type="project" value="UniProtKB-UniRule"/>
</dbReference>